<evidence type="ECO:0000313" key="3">
    <source>
        <dbReference type="EMBL" id="KAK6188502.1"/>
    </source>
</evidence>
<dbReference type="Proteomes" id="UP001347796">
    <property type="component" value="Unassembled WGS sequence"/>
</dbReference>
<evidence type="ECO:0000259" key="2">
    <source>
        <dbReference type="PROSITE" id="PS50835"/>
    </source>
</evidence>
<dbReference type="SMART" id="SM00408">
    <property type="entry name" value="IGc2"/>
    <property type="match status" value="2"/>
</dbReference>
<dbReference type="InterPro" id="IPR037448">
    <property type="entry name" value="Zig-8"/>
</dbReference>
<dbReference type="SUPFAM" id="SSF48726">
    <property type="entry name" value="Immunoglobulin"/>
    <property type="match status" value="2"/>
</dbReference>
<protein>
    <recommendedName>
        <fullName evidence="2">Ig-like domain-containing protein</fullName>
    </recommendedName>
</protein>
<sequence length="283" mass="31729">MDSGLTMVMCAVLLTKMVTIAEFNETDYEEGMDNVEPVFLSSVDNITVREGGLAILPCSVQNLGTRQVAWRRLDNDHFLTIGTLTWVKDLNIQVEHRILGEISIWDLLIKHVRTEHEGLYECQVTSVNRYVRHIALHVQAIVVKGRQLVAQGDELKLVCNTTGKLRMPDDVNWYKDGQPINSSRFSHVVVTNYRSLGSRTLVSVLSVNRSRTSDSGEYICRSSLAEIDSINVTVQTADMPNVKRGIQGVQGVFRPISKLSNSVPTSYSLHYNICFVIISFVVT</sequence>
<dbReference type="InterPro" id="IPR036179">
    <property type="entry name" value="Ig-like_dom_sf"/>
</dbReference>
<feature type="domain" description="Ig-like" evidence="2">
    <location>
        <begin position="149"/>
        <end position="233"/>
    </location>
</feature>
<organism evidence="3 4">
    <name type="scientific">Patella caerulea</name>
    <name type="common">Rayed Mediterranean limpet</name>
    <dbReference type="NCBI Taxonomy" id="87958"/>
    <lineage>
        <taxon>Eukaryota</taxon>
        <taxon>Metazoa</taxon>
        <taxon>Spiralia</taxon>
        <taxon>Lophotrochozoa</taxon>
        <taxon>Mollusca</taxon>
        <taxon>Gastropoda</taxon>
        <taxon>Patellogastropoda</taxon>
        <taxon>Patelloidea</taxon>
        <taxon>Patellidae</taxon>
        <taxon>Patella</taxon>
    </lineage>
</organism>
<dbReference type="PROSITE" id="PS50835">
    <property type="entry name" value="IG_LIKE"/>
    <property type="match status" value="2"/>
</dbReference>
<dbReference type="GO" id="GO:0032589">
    <property type="term" value="C:neuron projection membrane"/>
    <property type="evidence" value="ECO:0007669"/>
    <property type="project" value="TreeGrafter"/>
</dbReference>
<dbReference type="InterPro" id="IPR013783">
    <property type="entry name" value="Ig-like_fold"/>
</dbReference>
<dbReference type="PANTHER" id="PTHR23279:SF36">
    <property type="entry name" value="DEFECTIVE PROBOSCIS EXTENSION RESPONSE 9, ISOFORM A"/>
    <property type="match status" value="1"/>
</dbReference>
<feature type="signal peptide" evidence="1">
    <location>
        <begin position="1"/>
        <end position="21"/>
    </location>
</feature>
<dbReference type="EMBL" id="JAZGQO010000003">
    <property type="protein sequence ID" value="KAK6188502.1"/>
    <property type="molecule type" value="Genomic_DNA"/>
</dbReference>
<reference evidence="3 4" key="1">
    <citation type="submission" date="2024-01" db="EMBL/GenBank/DDBJ databases">
        <title>The genome of the rayed Mediterranean limpet Patella caerulea (Linnaeus, 1758).</title>
        <authorList>
            <person name="Anh-Thu Weber A."/>
            <person name="Halstead-Nussloch G."/>
        </authorList>
    </citation>
    <scope>NUCLEOTIDE SEQUENCE [LARGE SCALE GENOMIC DNA]</scope>
    <source>
        <strain evidence="3">AATW-2023a</strain>
        <tissue evidence="3">Whole specimen</tissue>
    </source>
</reference>
<dbReference type="PANTHER" id="PTHR23279">
    <property type="entry name" value="DEFECTIVE PROBOSCIS EXTENSION RESPONSE DPR -RELATED"/>
    <property type="match status" value="1"/>
</dbReference>
<dbReference type="GO" id="GO:0050808">
    <property type="term" value="P:synapse organization"/>
    <property type="evidence" value="ECO:0007669"/>
    <property type="project" value="TreeGrafter"/>
</dbReference>
<dbReference type="InterPro" id="IPR003599">
    <property type="entry name" value="Ig_sub"/>
</dbReference>
<feature type="domain" description="Ig-like" evidence="2">
    <location>
        <begin position="37"/>
        <end position="132"/>
    </location>
</feature>
<dbReference type="InterPro" id="IPR003598">
    <property type="entry name" value="Ig_sub2"/>
</dbReference>
<evidence type="ECO:0000313" key="4">
    <source>
        <dbReference type="Proteomes" id="UP001347796"/>
    </source>
</evidence>
<proteinExistence type="predicted"/>
<dbReference type="SMART" id="SM00409">
    <property type="entry name" value="IG"/>
    <property type="match status" value="2"/>
</dbReference>
<accession>A0AAN8QCP5</accession>
<dbReference type="InterPro" id="IPR007110">
    <property type="entry name" value="Ig-like_dom"/>
</dbReference>
<name>A0AAN8QCP5_PATCE</name>
<comment type="caution">
    <text evidence="3">The sequence shown here is derived from an EMBL/GenBank/DDBJ whole genome shotgun (WGS) entry which is preliminary data.</text>
</comment>
<feature type="chain" id="PRO_5042824461" description="Ig-like domain-containing protein" evidence="1">
    <location>
        <begin position="22"/>
        <end position="283"/>
    </location>
</feature>
<gene>
    <name evidence="3" type="ORF">SNE40_004665</name>
</gene>
<evidence type="ECO:0000256" key="1">
    <source>
        <dbReference type="SAM" id="SignalP"/>
    </source>
</evidence>
<dbReference type="AlphaFoldDB" id="A0AAN8QCP5"/>
<dbReference type="Pfam" id="PF13927">
    <property type="entry name" value="Ig_3"/>
    <property type="match status" value="1"/>
</dbReference>
<keyword evidence="4" id="KW-1185">Reference proteome</keyword>
<dbReference type="Gene3D" id="2.60.40.10">
    <property type="entry name" value="Immunoglobulins"/>
    <property type="match status" value="2"/>
</dbReference>
<keyword evidence="1" id="KW-0732">Signal</keyword>